<evidence type="ECO:0000256" key="1">
    <source>
        <dbReference type="SAM" id="MobiDB-lite"/>
    </source>
</evidence>
<sequence>MEQLTTTDFPARQASMSDPFKSSSSLEPSQSSSYLGGASNLVDEPSNSLLSPLLLTTPKSSSRGIGRHSTFPLVNGPSSLDAIPESSSSDQHQYSSLSRKSRNPARGKTEPIEAYHHSQHSPTNHSMSNGASPYYNTPSRSSQSPGSSRTSSQHTSPTALTPQSTHDHHSTPPTSGGSRHSNPLPQPPLEHYNGSQKRRVRKGYWNKRGDHLTMSGFIVYAPNDQANPPELHDYPEASVAYRDEKGQVVNFLQRPEHPDSRPRHGQPPIRPYSSFIEYV</sequence>
<name>A0A0C2T6L1_AMAMK</name>
<feature type="compositionally biased region" description="Basic and acidic residues" evidence="1">
    <location>
        <begin position="107"/>
        <end position="116"/>
    </location>
</feature>
<dbReference type="STRING" id="946122.A0A0C2T6L1"/>
<keyword evidence="3" id="KW-1185">Reference proteome</keyword>
<feature type="compositionally biased region" description="Low complexity" evidence="1">
    <location>
        <begin position="22"/>
        <end position="33"/>
    </location>
</feature>
<reference evidence="2 3" key="1">
    <citation type="submission" date="2014-04" db="EMBL/GenBank/DDBJ databases">
        <title>Evolutionary Origins and Diversification of the Mycorrhizal Mutualists.</title>
        <authorList>
            <consortium name="DOE Joint Genome Institute"/>
            <consortium name="Mycorrhizal Genomics Consortium"/>
            <person name="Kohler A."/>
            <person name="Kuo A."/>
            <person name="Nagy L.G."/>
            <person name="Floudas D."/>
            <person name="Copeland A."/>
            <person name="Barry K.W."/>
            <person name="Cichocki N."/>
            <person name="Veneault-Fourrey C."/>
            <person name="LaButti K."/>
            <person name="Lindquist E.A."/>
            <person name="Lipzen A."/>
            <person name="Lundell T."/>
            <person name="Morin E."/>
            <person name="Murat C."/>
            <person name="Riley R."/>
            <person name="Ohm R."/>
            <person name="Sun H."/>
            <person name="Tunlid A."/>
            <person name="Henrissat B."/>
            <person name="Grigoriev I.V."/>
            <person name="Hibbett D.S."/>
            <person name="Martin F."/>
        </authorList>
    </citation>
    <scope>NUCLEOTIDE SEQUENCE [LARGE SCALE GENOMIC DNA]</scope>
    <source>
        <strain evidence="2 3">Koide BX008</strain>
    </source>
</reference>
<feature type="region of interest" description="Disordered" evidence="1">
    <location>
        <begin position="1"/>
        <end position="203"/>
    </location>
</feature>
<proteinExistence type="predicted"/>
<dbReference type="AlphaFoldDB" id="A0A0C2T6L1"/>
<dbReference type="OrthoDB" id="3255291at2759"/>
<evidence type="ECO:0000313" key="3">
    <source>
        <dbReference type="Proteomes" id="UP000054549"/>
    </source>
</evidence>
<dbReference type="EMBL" id="KN818273">
    <property type="protein sequence ID" value="KIL62239.1"/>
    <property type="molecule type" value="Genomic_DNA"/>
</dbReference>
<dbReference type="Proteomes" id="UP000054549">
    <property type="component" value="Unassembled WGS sequence"/>
</dbReference>
<protein>
    <submittedName>
        <fullName evidence="2">Uncharacterized protein</fullName>
    </submittedName>
</protein>
<feature type="compositionally biased region" description="Polar residues" evidence="1">
    <location>
        <begin position="171"/>
        <end position="183"/>
    </location>
</feature>
<feature type="compositionally biased region" description="Low complexity" evidence="1">
    <location>
        <begin position="137"/>
        <end position="158"/>
    </location>
</feature>
<gene>
    <name evidence="2" type="ORF">M378DRAFT_179753</name>
</gene>
<accession>A0A0C2T6L1</accession>
<feature type="compositionally biased region" description="Low complexity" evidence="1">
    <location>
        <begin position="86"/>
        <end position="98"/>
    </location>
</feature>
<feature type="compositionally biased region" description="Low complexity" evidence="1">
    <location>
        <begin position="48"/>
        <end position="62"/>
    </location>
</feature>
<feature type="compositionally biased region" description="Polar residues" evidence="1">
    <location>
        <begin position="120"/>
        <end position="136"/>
    </location>
</feature>
<dbReference type="InParanoid" id="A0A0C2T6L1"/>
<dbReference type="HOGENOM" id="CLU_997381_0_0_1"/>
<evidence type="ECO:0000313" key="2">
    <source>
        <dbReference type="EMBL" id="KIL62239.1"/>
    </source>
</evidence>
<organism evidence="2 3">
    <name type="scientific">Amanita muscaria (strain Koide BX008)</name>
    <dbReference type="NCBI Taxonomy" id="946122"/>
    <lineage>
        <taxon>Eukaryota</taxon>
        <taxon>Fungi</taxon>
        <taxon>Dikarya</taxon>
        <taxon>Basidiomycota</taxon>
        <taxon>Agaricomycotina</taxon>
        <taxon>Agaricomycetes</taxon>
        <taxon>Agaricomycetidae</taxon>
        <taxon>Agaricales</taxon>
        <taxon>Pluteineae</taxon>
        <taxon>Amanitaceae</taxon>
        <taxon>Amanita</taxon>
    </lineage>
</organism>